<evidence type="ECO:0000259" key="2">
    <source>
        <dbReference type="PROSITE" id="PS50905"/>
    </source>
</evidence>
<name>A0A813QVC3_9BILA</name>
<keyword evidence="1" id="KW-0732">Signal</keyword>
<protein>
    <recommendedName>
        <fullName evidence="2">Ferritin-like diiron domain-containing protein</fullName>
    </recommendedName>
</protein>
<evidence type="ECO:0000313" key="4">
    <source>
        <dbReference type="EMBL" id="CAF1176672.1"/>
    </source>
</evidence>
<comment type="caution">
    <text evidence="3">The sequence shown here is derived from an EMBL/GenBank/DDBJ whole genome shotgun (WGS) entry which is preliminary data.</text>
</comment>
<dbReference type="EMBL" id="CAJNOI010000198">
    <property type="protein sequence ID" value="CAF1176672.1"/>
    <property type="molecule type" value="Genomic_DNA"/>
</dbReference>
<dbReference type="Gene3D" id="1.20.1260.10">
    <property type="match status" value="1"/>
</dbReference>
<dbReference type="InterPro" id="IPR012347">
    <property type="entry name" value="Ferritin-like"/>
</dbReference>
<dbReference type="Proteomes" id="UP000663877">
    <property type="component" value="Unassembled WGS sequence"/>
</dbReference>
<keyword evidence="5" id="KW-1185">Reference proteome</keyword>
<evidence type="ECO:0000313" key="5">
    <source>
        <dbReference type="Proteomes" id="UP000663832"/>
    </source>
</evidence>
<accession>A0A813QVC3</accession>
<organism evidence="3 5">
    <name type="scientific">Adineta steineri</name>
    <dbReference type="NCBI Taxonomy" id="433720"/>
    <lineage>
        <taxon>Eukaryota</taxon>
        <taxon>Metazoa</taxon>
        <taxon>Spiralia</taxon>
        <taxon>Gnathifera</taxon>
        <taxon>Rotifera</taxon>
        <taxon>Eurotatoria</taxon>
        <taxon>Bdelloidea</taxon>
        <taxon>Adinetida</taxon>
        <taxon>Adinetidae</taxon>
        <taxon>Adineta</taxon>
    </lineage>
</organism>
<dbReference type="InterPro" id="IPR009078">
    <property type="entry name" value="Ferritin-like_SF"/>
</dbReference>
<dbReference type="OrthoDB" id="10020108at2759"/>
<proteinExistence type="predicted"/>
<dbReference type="AlphaFoldDB" id="A0A813QVC3"/>
<feature type="signal peptide" evidence="1">
    <location>
        <begin position="1"/>
        <end position="19"/>
    </location>
</feature>
<feature type="domain" description="Ferritin-like diiron" evidence="2">
    <location>
        <begin position="21"/>
        <end position="174"/>
    </location>
</feature>
<reference evidence="3" key="1">
    <citation type="submission" date="2021-02" db="EMBL/GenBank/DDBJ databases">
        <authorList>
            <person name="Nowell W R."/>
        </authorList>
    </citation>
    <scope>NUCLEOTIDE SEQUENCE</scope>
</reference>
<gene>
    <name evidence="4" type="ORF">BJG266_LOCUS25518</name>
    <name evidence="3" type="ORF">QVE165_LOCUS2690</name>
</gene>
<evidence type="ECO:0000256" key="1">
    <source>
        <dbReference type="SAM" id="SignalP"/>
    </source>
</evidence>
<feature type="chain" id="PRO_5035597681" description="Ferritin-like diiron domain-containing protein" evidence="1">
    <location>
        <begin position="20"/>
        <end position="202"/>
    </location>
</feature>
<dbReference type="EMBL" id="CAJNOM010000009">
    <property type="protein sequence ID" value="CAF0772579.1"/>
    <property type="molecule type" value="Genomic_DNA"/>
</dbReference>
<sequence length="202" mass="22707">MISSNILLLSIVVVVVVQSSSVTLNTVGKCLGDLTTQELAGSYNYLQLSSKLGTTNAYPGFSSLFIKLSEDDASKAHDIVKFLALRKIKLDRLVNGKGVSIRDEIKNANTIDLSLKEARHQNTNALKIVQRCHQDANNINEANIQDYLESHLLEYHIKIDKLLEDFQHRLDDAEAVDKELTIFMLDEELLNTYGDQRKDIFA</sequence>
<dbReference type="Proteomes" id="UP000663832">
    <property type="component" value="Unassembled WGS sequence"/>
</dbReference>
<dbReference type="SUPFAM" id="SSF47240">
    <property type="entry name" value="Ferritin-like"/>
    <property type="match status" value="1"/>
</dbReference>
<dbReference type="PROSITE" id="PS50905">
    <property type="entry name" value="FERRITIN_LIKE"/>
    <property type="match status" value="1"/>
</dbReference>
<dbReference type="InterPro" id="IPR009040">
    <property type="entry name" value="Ferritin-like_diiron"/>
</dbReference>
<evidence type="ECO:0000313" key="3">
    <source>
        <dbReference type="EMBL" id="CAF0772579.1"/>
    </source>
</evidence>